<dbReference type="FunFam" id="3.40.50.300:FF:000720">
    <property type="entry name" value="Guanine nucleotide-binding protein G(k) subunit alpha"/>
    <property type="match status" value="1"/>
</dbReference>
<evidence type="ECO:0000256" key="3">
    <source>
        <dbReference type="ARBA" id="ARBA00023224"/>
    </source>
</evidence>
<dbReference type="GO" id="GO:0001664">
    <property type="term" value="F:G protein-coupled receptor binding"/>
    <property type="evidence" value="ECO:0007669"/>
    <property type="project" value="TreeGrafter"/>
</dbReference>
<evidence type="ECO:0000313" key="6">
    <source>
        <dbReference type="Proteomes" id="UP000092993"/>
    </source>
</evidence>
<feature type="binding site" evidence="4">
    <location>
        <begin position="109"/>
        <end position="112"/>
    </location>
    <ligand>
        <name>GTP</name>
        <dbReference type="ChEBI" id="CHEBI:37565"/>
    </ligand>
</feature>
<dbReference type="GO" id="GO:0003924">
    <property type="term" value="F:GTPase activity"/>
    <property type="evidence" value="ECO:0007669"/>
    <property type="project" value="InterPro"/>
</dbReference>
<dbReference type="Pfam" id="PF00503">
    <property type="entry name" value="G-alpha"/>
    <property type="match status" value="1"/>
</dbReference>
<evidence type="ECO:0000313" key="5">
    <source>
        <dbReference type="EMBL" id="OBZ72029.1"/>
    </source>
</evidence>
<comment type="caution">
    <text evidence="5">The sequence shown here is derived from an EMBL/GenBank/DDBJ whole genome shotgun (WGS) entry which is preliminary data.</text>
</comment>
<dbReference type="GO" id="GO:0005737">
    <property type="term" value="C:cytoplasm"/>
    <property type="evidence" value="ECO:0007669"/>
    <property type="project" value="TreeGrafter"/>
</dbReference>
<keyword evidence="2 4" id="KW-0342">GTP-binding</keyword>
<dbReference type="OMA" id="IRAVNDC"/>
<dbReference type="PRINTS" id="PR00318">
    <property type="entry name" value="GPROTEINA"/>
</dbReference>
<reference evidence="5 6" key="1">
    <citation type="submission" date="2016-03" db="EMBL/GenBank/DDBJ databases">
        <title>Whole genome sequencing of Grifola frondosa 9006-11.</title>
        <authorList>
            <person name="Min B."/>
            <person name="Park H."/>
            <person name="Kim J.-G."/>
            <person name="Cho H."/>
            <person name="Oh Y.-L."/>
            <person name="Kong W.-S."/>
            <person name="Choi I.-G."/>
        </authorList>
    </citation>
    <scope>NUCLEOTIDE SEQUENCE [LARGE SCALE GENOMIC DNA]</scope>
    <source>
        <strain evidence="5 6">9006-11</strain>
    </source>
</reference>
<dbReference type="Gene3D" id="3.40.50.300">
    <property type="entry name" value="P-loop containing nucleotide triphosphate hydrolases"/>
    <property type="match status" value="1"/>
</dbReference>
<dbReference type="AlphaFoldDB" id="A0A1C7M6N2"/>
<protein>
    <submittedName>
        <fullName evidence="5">Guanine nucleotide-binding protein alpha-4 subunit</fullName>
    </submittedName>
</protein>
<dbReference type="InterPro" id="IPR001019">
    <property type="entry name" value="Gprotein_alpha_su"/>
</dbReference>
<keyword evidence="1 4" id="KW-0547">Nucleotide-binding</keyword>
<dbReference type="OrthoDB" id="5817230at2759"/>
<dbReference type="SUPFAM" id="SSF52540">
    <property type="entry name" value="P-loop containing nucleoside triphosphate hydrolases"/>
    <property type="match status" value="1"/>
</dbReference>
<gene>
    <name evidence="5" type="primary">GPA4_2</name>
    <name evidence="5" type="ORF">A0H81_07749</name>
</gene>
<proteinExistence type="predicted"/>
<dbReference type="SMART" id="SM00275">
    <property type="entry name" value="G_alpha"/>
    <property type="match status" value="1"/>
</dbReference>
<name>A0A1C7M6N2_GRIFR</name>
<dbReference type="Proteomes" id="UP000092993">
    <property type="component" value="Unassembled WGS sequence"/>
</dbReference>
<dbReference type="EMBL" id="LUGG01000009">
    <property type="protein sequence ID" value="OBZ72029.1"/>
    <property type="molecule type" value="Genomic_DNA"/>
</dbReference>
<accession>A0A1C7M6N2</accession>
<dbReference type="GO" id="GO:0031683">
    <property type="term" value="F:G-protein beta/gamma-subunit complex binding"/>
    <property type="evidence" value="ECO:0007669"/>
    <property type="project" value="InterPro"/>
</dbReference>
<sequence>MFLRQRIFSTLVSRLWAWPSISLIWPSTVALSGGICTTLVAPEDRDILGYPTSTMPFRNAIIFMAPVSAFDQYLDEDPRTNRVDDSLQLFKHICSNALLKEAHLVLFLNKADVLREKLANGVQVKKYITSYGERPNEYEAVVAYFKAHFTQVHRRNNDNNRVLFTHVTSVVSSRSRVMQDTKTTQSIITDVRDSIFRGYLKSAALV</sequence>
<dbReference type="PROSITE" id="PS51882">
    <property type="entry name" value="G_ALPHA"/>
    <property type="match status" value="1"/>
</dbReference>
<dbReference type="PANTHER" id="PTHR10218">
    <property type="entry name" value="GTP-BINDING PROTEIN ALPHA SUBUNIT"/>
    <property type="match status" value="1"/>
</dbReference>
<dbReference type="PANTHER" id="PTHR10218:SF360">
    <property type="entry name" value="GUANINE NUCLEOTIDE-BINDING PROTEIN SUBUNIT ALPHA HOMOLOG"/>
    <property type="match status" value="1"/>
</dbReference>
<evidence type="ECO:0000256" key="4">
    <source>
        <dbReference type="PIRSR" id="PIRSR601019-1"/>
    </source>
</evidence>
<dbReference type="STRING" id="5627.A0A1C7M6N2"/>
<dbReference type="InterPro" id="IPR027417">
    <property type="entry name" value="P-loop_NTPase"/>
</dbReference>
<keyword evidence="3" id="KW-0807">Transducer</keyword>
<dbReference type="GO" id="GO:0005834">
    <property type="term" value="C:heterotrimeric G-protein complex"/>
    <property type="evidence" value="ECO:0007669"/>
    <property type="project" value="TreeGrafter"/>
</dbReference>
<organism evidence="5 6">
    <name type="scientific">Grifola frondosa</name>
    <name type="common">Maitake</name>
    <name type="synonym">Polyporus frondosus</name>
    <dbReference type="NCBI Taxonomy" id="5627"/>
    <lineage>
        <taxon>Eukaryota</taxon>
        <taxon>Fungi</taxon>
        <taxon>Dikarya</taxon>
        <taxon>Basidiomycota</taxon>
        <taxon>Agaricomycotina</taxon>
        <taxon>Agaricomycetes</taxon>
        <taxon>Polyporales</taxon>
        <taxon>Grifolaceae</taxon>
        <taxon>Grifola</taxon>
    </lineage>
</organism>
<dbReference type="GO" id="GO:0007188">
    <property type="term" value="P:adenylate cyclase-modulating G protein-coupled receptor signaling pathway"/>
    <property type="evidence" value="ECO:0007669"/>
    <property type="project" value="TreeGrafter"/>
</dbReference>
<evidence type="ECO:0000256" key="1">
    <source>
        <dbReference type="ARBA" id="ARBA00022741"/>
    </source>
</evidence>
<keyword evidence="6" id="KW-1185">Reference proteome</keyword>
<dbReference type="GO" id="GO:0005525">
    <property type="term" value="F:GTP binding"/>
    <property type="evidence" value="ECO:0007669"/>
    <property type="project" value="UniProtKB-KW"/>
</dbReference>
<evidence type="ECO:0000256" key="2">
    <source>
        <dbReference type="ARBA" id="ARBA00023134"/>
    </source>
</evidence>